<dbReference type="InterPro" id="IPR017853">
    <property type="entry name" value="GH"/>
</dbReference>
<evidence type="ECO:0000256" key="1">
    <source>
        <dbReference type="ARBA" id="ARBA00000829"/>
    </source>
</evidence>
<feature type="domain" description="Beta-mannosidase Ig-fold" evidence="15">
    <location>
        <begin position="840"/>
        <end position="920"/>
    </location>
</feature>
<dbReference type="Pfam" id="PF17753">
    <property type="entry name" value="Ig_mannosidase"/>
    <property type="match status" value="1"/>
</dbReference>
<protein>
    <recommendedName>
        <fullName evidence="7">Beta-mannosidase A</fullName>
        <ecNumber evidence="6">3.2.1.25</ecNumber>
    </recommendedName>
    <alternativeName>
        <fullName evidence="13">Mannanase A</fullName>
    </alternativeName>
</protein>
<keyword evidence="19" id="KW-1185">Reference proteome</keyword>
<dbReference type="Pfam" id="PF17786">
    <property type="entry name" value="Mannosidase_ig"/>
    <property type="match status" value="1"/>
</dbReference>
<dbReference type="EC" id="3.2.1.25" evidence="6"/>
<dbReference type="InterPro" id="IPR054593">
    <property type="entry name" value="Beta-mannosidase-like_N2"/>
</dbReference>
<evidence type="ECO:0000256" key="3">
    <source>
        <dbReference type="ARBA" id="ARBA00004740"/>
    </source>
</evidence>
<comment type="caution">
    <text evidence="18">The sequence shown here is derived from an EMBL/GenBank/DDBJ whole genome shotgun (WGS) entry which is preliminary data.</text>
</comment>
<evidence type="ECO:0000259" key="17">
    <source>
        <dbReference type="Pfam" id="PF22666"/>
    </source>
</evidence>
<evidence type="ECO:0000256" key="9">
    <source>
        <dbReference type="ARBA" id="ARBA00022729"/>
    </source>
</evidence>
<dbReference type="InterPro" id="IPR013783">
    <property type="entry name" value="Ig-like_fold"/>
</dbReference>
<keyword evidence="10" id="KW-0378">Hydrolase</keyword>
<dbReference type="InterPro" id="IPR050887">
    <property type="entry name" value="Beta-mannosidase_GH2"/>
</dbReference>
<dbReference type="GO" id="GO:0005576">
    <property type="term" value="C:extracellular region"/>
    <property type="evidence" value="ECO:0007669"/>
    <property type="project" value="UniProtKB-SubCell"/>
</dbReference>
<comment type="subcellular location">
    <subcellularLocation>
        <location evidence="2">Secreted</location>
    </subcellularLocation>
</comment>
<dbReference type="EMBL" id="JAPUFD010000002">
    <property type="protein sequence ID" value="MDI1486171.1"/>
    <property type="molecule type" value="Genomic_DNA"/>
</dbReference>
<evidence type="ECO:0000313" key="19">
    <source>
        <dbReference type="Proteomes" id="UP001161017"/>
    </source>
</evidence>
<dbReference type="GO" id="GO:0006516">
    <property type="term" value="P:glycoprotein catabolic process"/>
    <property type="evidence" value="ECO:0007669"/>
    <property type="project" value="TreeGrafter"/>
</dbReference>
<dbReference type="SUPFAM" id="SSF49303">
    <property type="entry name" value="beta-Galactosidase/glucuronidase domain"/>
    <property type="match status" value="1"/>
</dbReference>
<dbReference type="InterPro" id="IPR041625">
    <property type="entry name" value="Beta-mannosidase_Ig"/>
</dbReference>
<feature type="signal peptide" evidence="14">
    <location>
        <begin position="1"/>
        <end position="18"/>
    </location>
</feature>
<keyword evidence="8" id="KW-0964">Secreted</keyword>
<comment type="catalytic activity">
    <reaction evidence="1">
        <text>Hydrolysis of terminal, non-reducing beta-D-mannose residues in beta-D-mannosides.</text>
        <dbReference type="EC" id="3.2.1.25"/>
    </reaction>
</comment>
<dbReference type="GO" id="GO:0004567">
    <property type="term" value="F:beta-mannosidase activity"/>
    <property type="evidence" value="ECO:0007669"/>
    <property type="project" value="UniProtKB-EC"/>
</dbReference>
<dbReference type="Proteomes" id="UP001161017">
    <property type="component" value="Unassembled WGS sequence"/>
</dbReference>
<proteinExistence type="inferred from homology"/>
<evidence type="ECO:0000256" key="13">
    <source>
        <dbReference type="ARBA" id="ARBA00031061"/>
    </source>
</evidence>
<evidence type="ECO:0000313" key="18">
    <source>
        <dbReference type="EMBL" id="MDI1486171.1"/>
    </source>
</evidence>
<evidence type="ECO:0000256" key="8">
    <source>
        <dbReference type="ARBA" id="ARBA00022525"/>
    </source>
</evidence>
<feature type="chain" id="PRO_5041287220" description="Beta-mannosidase A" evidence="14">
    <location>
        <begin position="19"/>
        <end position="1236"/>
    </location>
</feature>
<dbReference type="SUPFAM" id="SSF51445">
    <property type="entry name" value="(Trans)glycosidases"/>
    <property type="match status" value="1"/>
</dbReference>
<evidence type="ECO:0000256" key="14">
    <source>
        <dbReference type="SAM" id="SignalP"/>
    </source>
</evidence>
<dbReference type="PANTHER" id="PTHR43730:SF5">
    <property type="entry name" value="BETA-MANNOSIDASE A"/>
    <property type="match status" value="1"/>
</dbReference>
<keyword evidence="9 14" id="KW-0732">Signal</keyword>
<keyword evidence="12" id="KW-0326">Glycosidase</keyword>
<reference evidence="18" key="1">
    <citation type="journal article" date="2023" name="Genome Biol. Evol.">
        <title>First Whole Genome Sequence and Flow Cytometry Genome Size Data for the Lichen-Forming Fungus Ramalina farinacea (Ascomycota).</title>
        <authorList>
            <person name="Llewellyn T."/>
            <person name="Mian S."/>
            <person name="Hill R."/>
            <person name="Leitch I.J."/>
            <person name="Gaya E."/>
        </authorList>
    </citation>
    <scope>NUCLEOTIDE SEQUENCE</scope>
    <source>
        <strain evidence="18">LIQ254RAFAR</strain>
    </source>
</reference>
<dbReference type="Gene3D" id="3.20.20.80">
    <property type="entry name" value="Glycosidases"/>
    <property type="match status" value="1"/>
</dbReference>
<dbReference type="SUPFAM" id="SSF49785">
    <property type="entry name" value="Galactose-binding domain-like"/>
    <property type="match status" value="1"/>
</dbReference>
<dbReference type="AlphaFoldDB" id="A0AA43QGK5"/>
<dbReference type="FunFam" id="2.60.40.10:FF:001511">
    <property type="entry name" value="Beta-mannosidase A"/>
    <property type="match status" value="1"/>
</dbReference>
<accession>A0AA43QGK5</accession>
<evidence type="ECO:0000256" key="4">
    <source>
        <dbReference type="ARBA" id="ARBA00007483"/>
    </source>
</evidence>
<organism evidence="18 19">
    <name type="scientific">Ramalina farinacea</name>
    <dbReference type="NCBI Taxonomy" id="258253"/>
    <lineage>
        <taxon>Eukaryota</taxon>
        <taxon>Fungi</taxon>
        <taxon>Dikarya</taxon>
        <taxon>Ascomycota</taxon>
        <taxon>Pezizomycotina</taxon>
        <taxon>Lecanoromycetes</taxon>
        <taxon>OSLEUM clade</taxon>
        <taxon>Lecanoromycetidae</taxon>
        <taxon>Lecanorales</taxon>
        <taxon>Lecanorineae</taxon>
        <taxon>Ramalinaceae</taxon>
        <taxon>Ramalina</taxon>
    </lineage>
</organism>
<evidence type="ECO:0000256" key="7">
    <source>
        <dbReference type="ARBA" id="ARBA00021795"/>
    </source>
</evidence>
<dbReference type="Gene3D" id="2.60.120.260">
    <property type="entry name" value="Galactose-binding domain-like"/>
    <property type="match status" value="2"/>
</dbReference>
<feature type="domain" description="Beta-mannosidase-like galactose-binding" evidence="17">
    <location>
        <begin position="73"/>
        <end position="182"/>
    </location>
</feature>
<evidence type="ECO:0000256" key="2">
    <source>
        <dbReference type="ARBA" id="ARBA00004613"/>
    </source>
</evidence>
<dbReference type="PANTHER" id="PTHR43730">
    <property type="entry name" value="BETA-MANNOSIDASE"/>
    <property type="match status" value="1"/>
</dbReference>
<comment type="similarity">
    <text evidence="4">Belongs to the glycosyl hydrolase 2 family. Beta-mannosidase A subfamily.</text>
</comment>
<gene>
    <name evidence="18" type="ORF">OHK93_004362</name>
</gene>
<dbReference type="Pfam" id="PF22666">
    <property type="entry name" value="Glyco_hydro_2_N2"/>
    <property type="match status" value="1"/>
</dbReference>
<evidence type="ECO:0000259" key="15">
    <source>
        <dbReference type="Pfam" id="PF17753"/>
    </source>
</evidence>
<dbReference type="FunFam" id="3.20.20.80:FF:000084">
    <property type="entry name" value="Beta-mannosidase A"/>
    <property type="match status" value="1"/>
</dbReference>
<comment type="subunit">
    <text evidence="5">Homodimer.</text>
</comment>
<evidence type="ECO:0000256" key="11">
    <source>
        <dbReference type="ARBA" id="ARBA00023180"/>
    </source>
</evidence>
<dbReference type="InterPro" id="IPR036156">
    <property type="entry name" value="Beta-gal/glucu_dom_sf"/>
</dbReference>
<evidence type="ECO:0000256" key="12">
    <source>
        <dbReference type="ARBA" id="ARBA00023295"/>
    </source>
</evidence>
<dbReference type="InterPro" id="IPR041447">
    <property type="entry name" value="Mannosidase_ig"/>
</dbReference>
<dbReference type="InterPro" id="IPR008979">
    <property type="entry name" value="Galactose-bd-like_sf"/>
</dbReference>
<evidence type="ECO:0000256" key="5">
    <source>
        <dbReference type="ARBA" id="ARBA00011738"/>
    </source>
</evidence>
<evidence type="ECO:0000259" key="16">
    <source>
        <dbReference type="Pfam" id="PF17786"/>
    </source>
</evidence>
<keyword evidence="11" id="KW-0325">Glycoprotein</keyword>
<name>A0AA43QGK5_9LECA</name>
<sequence length="1236" mass="138489">MTFITCLLAGFLFSLVSTQTVINLSDADWTLQNLPLNISVPGSVPSQAHLDLYEAQVIGDPAPLSRLKTFDGLQTWLLFNGLDTFTSIDFCGQHIASTNNQFRQYAFDVSDQMRNCSNPMLNIDFGSAPMIADQIASEPGQETWPFGVEIVYEFPNRQFIRKEQSDFGWDWGPAFAPAGVWQPAYAIQLETTGNKTPQLYVRNSDVDLSRQGQLNNLPPSQSAPWFLNASVDVLGSLPVGAQMRYAVADSQTNKTVSTGMLNNITMSNSTITGTAILDPLSYELWWPRGLGSQNLYNITIDVVDSAGTAILASVNKRTGFRTIVLNMQVISDAQLAQGIAPGNNWHFEINGHEFYAKGSNFIPPDAFWPRVSQTKMQQLFDSVTAANQNMLRVWASGAYTPDFIYDIADQEGVLLWSEFEFGDALYPVNQEFLDNVVDEATYNVRRVNHHPSLALWAGGNELESLELQNVKNSAPDQYDRYRTEYEKLFLNHLLPVVYGNSRSISYIPSSTTNGYLELNFSLPIPMIERYNNKTPGSVYGDTEETRQSVREAEFSLDYYNYDSSVAFNYSGYPVGRFANEFGYHSMPSLQTWQQAIPASELHFNSTTIELRNRHYPPGGLNITNFPNSSKGMGEMTIAAQRWYPVPNKTDSVANFSAWCHTTQIFQADFYKSEIQFYRRGSGFPDRQLGSLYWQLEDIWQAPSWAGIEYDGRWKVLHYIGKDIYQPVIISPFYNIATGEFEIYVTSDLWSSASGTASFQWYHWDGSPITNVSTPSTNFTVGALNTTKVLSHTLDNSTLDYNNAVLYMTMTAEGQLPNTNVARTFKHENFFHAFSLAHAQLVDPGLTLYYDSSTKNFTVTATKGVAVWTWLDNPAGTLLNFDSNGFLLLKGQSRQVGYNLKSDDTNGDWVNQVTVESLYNNTLSLANSQDAVQDLVQILGRIPAQKGCLGDMGVQRSSICSWFPRRPKKDGRTLRHIRGNSICGRNKSDHVIEMWMQDDYIADPPANGALDAVDGHAWTPWRGPLIVISKAPVEELIPRRTLIEGLRNASDGLASEGRWGKLHHEEDSGKVGVGRVACREDQDKGVPESSSLEISKRHPAFRNADDPPSIAEIINYGLCETFAYEALQPQVSAEKTAKPRNPAIEALYCELGRLGFFKFKRAEIGTTRNGIMNGSGSKLLLDKRKRPLDVDFANALCKLCRTQIIPLAKRRHNSGIETEELHDEMRELVSSWLPDFD</sequence>
<dbReference type="Gene3D" id="2.60.40.10">
    <property type="entry name" value="Immunoglobulins"/>
    <property type="match status" value="3"/>
</dbReference>
<feature type="domain" description="Mannosidase Ig/CBM-like" evidence="16">
    <location>
        <begin position="738"/>
        <end position="826"/>
    </location>
</feature>
<comment type="pathway">
    <text evidence="3">Glycan metabolism; N-glycan degradation.</text>
</comment>
<evidence type="ECO:0000256" key="6">
    <source>
        <dbReference type="ARBA" id="ARBA00012754"/>
    </source>
</evidence>
<evidence type="ECO:0000256" key="10">
    <source>
        <dbReference type="ARBA" id="ARBA00022801"/>
    </source>
</evidence>